<dbReference type="InterPro" id="IPR015366">
    <property type="entry name" value="S53_propep"/>
</dbReference>
<feature type="chain" id="PRO_5041387782" description="Peptidase S53 domain-containing protein" evidence="9">
    <location>
        <begin position="21"/>
        <end position="622"/>
    </location>
</feature>
<accession>A0AA39UA41</accession>
<feature type="binding site" evidence="8">
    <location>
        <position position="601"/>
    </location>
    <ligand>
        <name>Ca(2+)</name>
        <dbReference type="ChEBI" id="CHEBI:29108"/>
    </ligand>
</feature>
<evidence type="ECO:0000256" key="6">
    <source>
        <dbReference type="ARBA" id="ARBA00022837"/>
    </source>
</evidence>
<evidence type="ECO:0000256" key="7">
    <source>
        <dbReference type="ARBA" id="ARBA00023145"/>
    </source>
</evidence>
<dbReference type="SMART" id="SM00944">
    <property type="entry name" value="Pro-kuma_activ"/>
    <property type="match status" value="1"/>
</dbReference>
<sequence>MLMMRSFIFLLCVISGYAGASLLRLESSLDLSQWNQGHEANAHQLLQVSIALTIQNADLGVETLLRISDPASPNCGQYLSAEDVAHMFKPKPNAVSDVIKWLGESGIDQSHVKFSYGGDRLSLNLSVQEATLFLETTFYHQTHQETGQEQITCQYYHIPESLVRSIDYILAASPVPTHQQIPRQQVVLNNKVTALAPLPPKCLTQTTLVCLRKLYGIPDDVLPHPNNSFGIFEPSWISWLPDDLDRFFDKMQKNLVGHRPKVDAVNGGYLQRNQTGWMFNQEPNLDFEYAMALTSPQEVINVQVGSYEQVGNLDDMLAAFDKYYCGSINPGDKKYPDFYPPGCNATACDCGSSSPPKVLSISWGWTEAGFTSNHLQRQCLEFLKLGLMGTTVIVSVSDHGTASGRGSFCIDDRTGNATGGRFSPTFPSSCPWVTSVGGTQMPQPTDLRTLAATTNETAFRKELSKQILSSGGGFSNVFLAPPYQVPNVALYKDIEKDHLDEIQDRFNSTGRGYPDVAVRADDYMIVSNGEWKPVSGTSASNPVFASIITLINSERMHAGKGPVGFINPVLYSSPYILNDVVTGANQGCGVDQAFRATRGWDAVTGLGSPDYELMRQLFINLP</sequence>
<feature type="active site" description="Charge relay system" evidence="8">
    <location>
        <position position="282"/>
    </location>
</feature>
<reference evidence="11" key="1">
    <citation type="submission" date="2023-03" db="EMBL/GenBank/DDBJ databases">
        <title>Complete genome of Cladonia borealis.</title>
        <authorList>
            <person name="Park H."/>
        </authorList>
    </citation>
    <scope>NUCLEOTIDE SEQUENCE</scope>
    <source>
        <strain evidence="11">ANT050790</strain>
    </source>
</reference>
<keyword evidence="4 8" id="KW-0378">Hydrolase</keyword>
<dbReference type="GO" id="GO:0004252">
    <property type="term" value="F:serine-type endopeptidase activity"/>
    <property type="evidence" value="ECO:0007669"/>
    <property type="project" value="UniProtKB-UniRule"/>
</dbReference>
<dbReference type="InterPro" id="IPR050819">
    <property type="entry name" value="Tripeptidyl-peptidase_I"/>
</dbReference>
<organism evidence="11 12">
    <name type="scientific">Cladonia borealis</name>
    <dbReference type="NCBI Taxonomy" id="184061"/>
    <lineage>
        <taxon>Eukaryota</taxon>
        <taxon>Fungi</taxon>
        <taxon>Dikarya</taxon>
        <taxon>Ascomycota</taxon>
        <taxon>Pezizomycotina</taxon>
        <taxon>Lecanoromycetes</taxon>
        <taxon>OSLEUM clade</taxon>
        <taxon>Lecanoromycetidae</taxon>
        <taxon>Lecanorales</taxon>
        <taxon>Lecanorineae</taxon>
        <taxon>Cladoniaceae</taxon>
        <taxon>Cladonia</taxon>
    </lineage>
</organism>
<dbReference type="Gene3D" id="3.40.50.200">
    <property type="entry name" value="Peptidase S8/S53 domain"/>
    <property type="match status" value="1"/>
</dbReference>
<dbReference type="AlphaFoldDB" id="A0AA39UA41"/>
<comment type="caution">
    <text evidence="11">The sequence shown here is derived from an EMBL/GenBank/DDBJ whole genome shotgun (WGS) entry which is preliminary data.</text>
</comment>
<dbReference type="GO" id="GO:0006508">
    <property type="term" value="P:proteolysis"/>
    <property type="evidence" value="ECO:0007669"/>
    <property type="project" value="UniProtKB-KW"/>
</dbReference>
<keyword evidence="9" id="KW-0732">Signal</keyword>
<keyword evidence="5 8" id="KW-0720">Serine protease</keyword>
<dbReference type="EMBL" id="JAFEKC020000011">
    <property type="protein sequence ID" value="KAK0512051.1"/>
    <property type="molecule type" value="Genomic_DNA"/>
</dbReference>
<feature type="active site" description="Charge relay system" evidence="8">
    <location>
        <position position="538"/>
    </location>
</feature>
<protein>
    <recommendedName>
        <fullName evidence="10">Peptidase S53 domain-containing protein</fullName>
    </recommendedName>
</protein>
<evidence type="ECO:0000256" key="4">
    <source>
        <dbReference type="ARBA" id="ARBA00022801"/>
    </source>
</evidence>
<dbReference type="CDD" id="cd11377">
    <property type="entry name" value="Pro-peptidase_S53"/>
    <property type="match status" value="1"/>
</dbReference>
<name>A0AA39UA41_9LECA</name>
<dbReference type="PANTHER" id="PTHR14218">
    <property type="entry name" value="PROTEASE S8 TRIPEPTIDYL PEPTIDASE I CLN2"/>
    <property type="match status" value="1"/>
</dbReference>
<dbReference type="Proteomes" id="UP001166286">
    <property type="component" value="Unassembled WGS sequence"/>
</dbReference>
<proteinExistence type="predicted"/>
<evidence type="ECO:0000256" key="3">
    <source>
        <dbReference type="ARBA" id="ARBA00022723"/>
    </source>
</evidence>
<keyword evidence="6 8" id="KW-0106">Calcium</keyword>
<feature type="binding site" evidence="8">
    <location>
        <position position="580"/>
    </location>
    <ligand>
        <name>Ca(2+)</name>
        <dbReference type="ChEBI" id="CHEBI:29108"/>
    </ligand>
</feature>
<dbReference type="PANTHER" id="PTHR14218:SF19">
    <property type="entry name" value="SERINE PROTEASE AORO, PUTATIVE (AFU_ORTHOLOGUE AFUA_6G10250)-RELATED"/>
    <property type="match status" value="1"/>
</dbReference>
<dbReference type="Pfam" id="PF09286">
    <property type="entry name" value="Pro-kuma_activ"/>
    <property type="match status" value="1"/>
</dbReference>
<feature type="active site" description="Charge relay system" evidence="8">
    <location>
        <position position="286"/>
    </location>
</feature>
<evidence type="ECO:0000313" key="11">
    <source>
        <dbReference type="EMBL" id="KAK0512051.1"/>
    </source>
</evidence>
<dbReference type="SUPFAM" id="SSF52743">
    <property type="entry name" value="Subtilisin-like"/>
    <property type="match status" value="1"/>
</dbReference>
<dbReference type="CDD" id="cd04056">
    <property type="entry name" value="Peptidases_S53"/>
    <property type="match status" value="1"/>
</dbReference>
<evidence type="ECO:0000256" key="1">
    <source>
        <dbReference type="ARBA" id="ARBA00004239"/>
    </source>
</evidence>
<dbReference type="GO" id="GO:0008240">
    <property type="term" value="F:tripeptidyl-peptidase activity"/>
    <property type="evidence" value="ECO:0007669"/>
    <property type="project" value="TreeGrafter"/>
</dbReference>
<dbReference type="InterPro" id="IPR036852">
    <property type="entry name" value="Peptidase_S8/S53_dom_sf"/>
</dbReference>
<feature type="binding site" evidence="8">
    <location>
        <position position="579"/>
    </location>
    <ligand>
        <name>Ca(2+)</name>
        <dbReference type="ChEBI" id="CHEBI:29108"/>
    </ligand>
</feature>
<evidence type="ECO:0000256" key="8">
    <source>
        <dbReference type="PROSITE-ProRule" id="PRU01032"/>
    </source>
</evidence>
<evidence type="ECO:0000256" key="5">
    <source>
        <dbReference type="ARBA" id="ARBA00022825"/>
    </source>
</evidence>
<comment type="subcellular location">
    <subcellularLocation>
        <location evidence="1">Secreted</location>
        <location evidence="1">Extracellular space</location>
    </subcellularLocation>
</comment>
<dbReference type="SUPFAM" id="SSF54897">
    <property type="entry name" value="Protease propeptides/inhibitors"/>
    <property type="match status" value="1"/>
</dbReference>
<dbReference type="PROSITE" id="PS51695">
    <property type="entry name" value="SEDOLISIN"/>
    <property type="match status" value="1"/>
</dbReference>
<evidence type="ECO:0000256" key="9">
    <source>
        <dbReference type="SAM" id="SignalP"/>
    </source>
</evidence>
<dbReference type="InterPro" id="IPR030400">
    <property type="entry name" value="Sedolisin_dom"/>
</dbReference>
<keyword evidence="12" id="KW-1185">Reference proteome</keyword>
<feature type="domain" description="Peptidase S53" evidence="10">
    <location>
        <begin position="205"/>
        <end position="621"/>
    </location>
</feature>
<dbReference type="GO" id="GO:0005576">
    <property type="term" value="C:extracellular region"/>
    <property type="evidence" value="ECO:0007669"/>
    <property type="project" value="UniProtKB-SubCell"/>
</dbReference>
<evidence type="ECO:0000313" key="12">
    <source>
        <dbReference type="Proteomes" id="UP001166286"/>
    </source>
</evidence>
<feature type="signal peptide" evidence="9">
    <location>
        <begin position="1"/>
        <end position="20"/>
    </location>
</feature>
<keyword evidence="2 8" id="KW-0645">Protease</keyword>
<gene>
    <name evidence="11" type="ORF">JMJ35_005179</name>
</gene>
<evidence type="ECO:0000259" key="10">
    <source>
        <dbReference type="PROSITE" id="PS51695"/>
    </source>
</evidence>
<feature type="binding site" evidence="8">
    <location>
        <position position="599"/>
    </location>
    <ligand>
        <name>Ca(2+)</name>
        <dbReference type="ChEBI" id="CHEBI:29108"/>
    </ligand>
</feature>
<dbReference type="GO" id="GO:0046872">
    <property type="term" value="F:metal ion binding"/>
    <property type="evidence" value="ECO:0007669"/>
    <property type="project" value="UniProtKB-UniRule"/>
</dbReference>
<comment type="cofactor">
    <cofactor evidence="8">
        <name>Ca(2+)</name>
        <dbReference type="ChEBI" id="CHEBI:29108"/>
    </cofactor>
    <text evidence="8">Binds 1 Ca(2+) ion per subunit.</text>
</comment>
<keyword evidence="7" id="KW-0865">Zymogen</keyword>
<keyword evidence="3 8" id="KW-0479">Metal-binding</keyword>
<evidence type="ECO:0000256" key="2">
    <source>
        <dbReference type="ARBA" id="ARBA00022670"/>
    </source>
</evidence>